<dbReference type="Proteomes" id="UP001595796">
    <property type="component" value="Unassembled WGS sequence"/>
</dbReference>
<evidence type="ECO:0000313" key="2">
    <source>
        <dbReference type="EMBL" id="MFC5068399.1"/>
    </source>
</evidence>
<evidence type="ECO:0000313" key="3">
    <source>
        <dbReference type="Proteomes" id="UP001595796"/>
    </source>
</evidence>
<comment type="caution">
    <text evidence="2">The sequence shown here is derived from an EMBL/GenBank/DDBJ whole genome shotgun (WGS) entry which is preliminary data.</text>
</comment>
<feature type="domain" description="PilZ" evidence="1">
    <location>
        <begin position="8"/>
        <end position="86"/>
    </location>
</feature>
<dbReference type="RefSeq" id="WP_114955698.1">
    <property type="nucleotide sequence ID" value="NZ_JBHSJF010000006.1"/>
</dbReference>
<dbReference type="InterPro" id="IPR009875">
    <property type="entry name" value="PilZ_domain"/>
</dbReference>
<name>A0ABV9Z4B7_9HYPH</name>
<reference evidence="3" key="1">
    <citation type="journal article" date="2019" name="Int. J. Syst. Evol. Microbiol.">
        <title>The Global Catalogue of Microorganisms (GCM) 10K type strain sequencing project: providing services to taxonomists for standard genome sequencing and annotation.</title>
        <authorList>
            <consortium name="The Broad Institute Genomics Platform"/>
            <consortium name="The Broad Institute Genome Sequencing Center for Infectious Disease"/>
            <person name="Wu L."/>
            <person name="Ma J."/>
        </authorList>
    </citation>
    <scope>NUCLEOTIDE SEQUENCE [LARGE SCALE GENOMIC DNA]</scope>
    <source>
        <strain evidence="3">CGMCC 1.16444</strain>
    </source>
</reference>
<protein>
    <submittedName>
        <fullName evidence="2">PilZ domain-containing protein</fullName>
    </submittedName>
</protein>
<dbReference type="EMBL" id="JBHSJF010000006">
    <property type="protein sequence ID" value="MFC5068399.1"/>
    <property type="molecule type" value="Genomic_DNA"/>
</dbReference>
<evidence type="ECO:0000259" key="1">
    <source>
        <dbReference type="Pfam" id="PF07238"/>
    </source>
</evidence>
<organism evidence="2 3">
    <name type="scientific">Flaviflagellibacter deserti</name>
    <dbReference type="NCBI Taxonomy" id="2267266"/>
    <lineage>
        <taxon>Bacteria</taxon>
        <taxon>Pseudomonadati</taxon>
        <taxon>Pseudomonadota</taxon>
        <taxon>Alphaproteobacteria</taxon>
        <taxon>Hyphomicrobiales</taxon>
        <taxon>Flaviflagellibacter</taxon>
    </lineage>
</organism>
<gene>
    <name evidence="2" type="ORF">ACFPFW_10280</name>
</gene>
<sequence>MGRYDFNNRRAIRRTIAGEGRVLLPNGVVLEVVVRDVSQTGAQLELLTFEDVPDYFTLEMAANIPVVRKCKMVWQDAEMIGVMFPDRQPKYPPRRQVI</sequence>
<keyword evidence="3" id="KW-1185">Reference proteome</keyword>
<accession>A0ABV9Z4B7</accession>
<dbReference type="Pfam" id="PF07238">
    <property type="entry name" value="PilZ"/>
    <property type="match status" value="1"/>
</dbReference>
<dbReference type="SUPFAM" id="SSF141371">
    <property type="entry name" value="PilZ domain-like"/>
    <property type="match status" value="1"/>
</dbReference>
<proteinExistence type="predicted"/>